<accession>A0A9P4TDW6</accession>
<proteinExistence type="predicted"/>
<evidence type="ECO:0000313" key="3">
    <source>
        <dbReference type="Proteomes" id="UP000801428"/>
    </source>
</evidence>
<evidence type="ECO:0008006" key="4">
    <source>
        <dbReference type="Google" id="ProtNLM"/>
    </source>
</evidence>
<dbReference type="Gene3D" id="3.40.50.150">
    <property type="entry name" value="Vaccinia Virus protein VP39"/>
    <property type="match status" value="1"/>
</dbReference>
<dbReference type="PANTHER" id="PTHR43591:SF105">
    <property type="entry name" value="METHYLTRANSFERASE DOMAIN-CONTAINING PROTEIN-RELATED"/>
    <property type="match status" value="1"/>
</dbReference>
<dbReference type="GO" id="GO:0008168">
    <property type="term" value="F:methyltransferase activity"/>
    <property type="evidence" value="ECO:0007669"/>
    <property type="project" value="TreeGrafter"/>
</dbReference>
<feature type="region of interest" description="Disordered" evidence="1">
    <location>
        <begin position="27"/>
        <end position="55"/>
    </location>
</feature>
<dbReference type="OrthoDB" id="2013972at2759"/>
<dbReference type="InterPro" id="IPR029063">
    <property type="entry name" value="SAM-dependent_MTases_sf"/>
</dbReference>
<gene>
    <name evidence="2" type="ORF">E8E13_009820</name>
</gene>
<feature type="compositionally biased region" description="Basic and acidic residues" evidence="1">
    <location>
        <begin position="28"/>
        <end position="43"/>
    </location>
</feature>
<name>A0A9P4TDW6_CURKU</name>
<protein>
    <recommendedName>
        <fullName evidence="4">S-adenosyl-L-methionine-dependent methyltransferase</fullName>
    </recommendedName>
</protein>
<dbReference type="Proteomes" id="UP000801428">
    <property type="component" value="Unassembled WGS sequence"/>
</dbReference>
<dbReference type="CDD" id="cd02440">
    <property type="entry name" value="AdoMet_MTases"/>
    <property type="match status" value="1"/>
</dbReference>
<dbReference type="PANTHER" id="PTHR43591">
    <property type="entry name" value="METHYLTRANSFERASE"/>
    <property type="match status" value="1"/>
</dbReference>
<evidence type="ECO:0000256" key="1">
    <source>
        <dbReference type="SAM" id="MobiDB-lite"/>
    </source>
</evidence>
<organism evidence="2 3">
    <name type="scientific">Curvularia kusanoi</name>
    <name type="common">Cochliobolus kusanoi</name>
    <dbReference type="NCBI Taxonomy" id="90978"/>
    <lineage>
        <taxon>Eukaryota</taxon>
        <taxon>Fungi</taxon>
        <taxon>Dikarya</taxon>
        <taxon>Ascomycota</taxon>
        <taxon>Pezizomycotina</taxon>
        <taxon>Dothideomycetes</taxon>
        <taxon>Pleosporomycetidae</taxon>
        <taxon>Pleosporales</taxon>
        <taxon>Pleosporineae</taxon>
        <taxon>Pleosporaceae</taxon>
        <taxon>Curvularia</taxon>
    </lineage>
</organism>
<evidence type="ECO:0000313" key="2">
    <source>
        <dbReference type="EMBL" id="KAF3003215.1"/>
    </source>
</evidence>
<sequence>MYPDRLGKRRHHIVSATTLKVLKFKKGTAKEEEEKDVEMEPERQPAGIDVDSEYGNYNETSDNDLDRQSFYASTGGASIASKVTNYRYENGRRYHAYRDGTYYAPNDEAYSNYETIVHHLWLLTLHDQLFLAPLKNPTRILDIGTGTGLWALDMADFFPDAEVTATDLSPIQTSILPPNLSFEIDDANSSFTYPDNTFDMIHIRGLTGCIRSWPALYSQCLAALKPGGWIEHLEFSVETSAPKDSSSRNDQILTAFSQSVLRAGREKTGMAFDTIDTMHATLSSPEIGFTDIHTQTFIWPIGPWPKDPYLKDLGRWGERNWCDGIEGWVMALYTRLLGWTYEEVKAFVRDFQDVIRDRRGRYWQEVRVVYARKPFEGEVVGDMKKEEEGMEMGN</sequence>
<dbReference type="EMBL" id="SWKU01000010">
    <property type="protein sequence ID" value="KAF3003215.1"/>
    <property type="molecule type" value="Genomic_DNA"/>
</dbReference>
<reference evidence="2" key="1">
    <citation type="submission" date="2019-04" db="EMBL/GenBank/DDBJ databases">
        <title>Sequencing of skin fungus with MAO and IRED activity.</title>
        <authorList>
            <person name="Marsaioli A.J."/>
            <person name="Bonatto J.M.C."/>
            <person name="Reis Junior O."/>
        </authorList>
    </citation>
    <scope>NUCLEOTIDE SEQUENCE</scope>
    <source>
        <strain evidence="2">30M1</strain>
    </source>
</reference>
<dbReference type="Pfam" id="PF13489">
    <property type="entry name" value="Methyltransf_23"/>
    <property type="match status" value="1"/>
</dbReference>
<dbReference type="SUPFAM" id="SSF53335">
    <property type="entry name" value="S-adenosyl-L-methionine-dependent methyltransferases"/>
    <property type="match status" value="1"/>
</dbReference>
<keyword evidence="3" id="KW-1185">Reference proteome</keyword>
<dbReference type="AlphaFoldDB" id="A0A9P4TDW6"/>
<comment type="caution">
    <text evidence="2">The sequence shown here is derived from an EMBL/GenBank/DDBJ whole genome shotgun (WGS) entry which is preliminary data.</text>
</comment>